<reference evidence="2 3" key="1">
    <citation type="submission" date="2022-04" db="EMBL/GenBank/DDBJ databases">
        <title>Hymenobacter sp. isolated from the air.</title>
        <authorList>
            <person name="Won M."/>
            <person name="Lee C.-M."/>
            <person name="Woen H.-Y."/>
            <person name="Kwon S.-W."/>
        </authorList>
    </citation>
    <scope>NUCLEOTIDE SEQUENCE [LARGE SCALE GENOMIC DNA]</scope>
    <source>
        <strain evidence="3">5413 J-13</strain>
    </source>
</reference>
<dbReference type="AlphaFoldDB" id="A0A8T9SZU8"/>
<dbReference type="KEGG" id="haei:MUN82_03855"/>
<keyword evidence="1" id="KW-1133">Transmembrane helix</keyword>
<keyword evidence="3" id="KW-1185">Reference proteome</keyword>
<protein>
    <submittedName>
        <fullName evidence="2">Uncharacterized protein</fullName>
    </submittedName>
</protein>
<dbReference type="Proteomes" id="UP000829925">
    <property type="component" value="Chromosome"/>
</dbReference>
<feature type="transmembrane region" description="Helical" evidence="1">
    <location>
        <begin position="22"/>
        <end position="43"/>
    </location>
</feature>
<proteinExistence type="predicted"/>
<dbReference type="EMBL" id="CP095053">
    <property type="protein sequence ID" value="UOR06233.1"/>
    <property type="molecule type" value="Genomic_DNA"/>
</dbReference>
<dbReference type="RefSeq" id="WP_245095145.1">
    <property type="nucleotide sequence ID" value="NZ_CP095053.1"/>
</dbReference>
<organism evidence="2 3">
    <name type="scientific">Hymenobacter aerilatus</name>
    <dbReference type="NCBI Taxonomy" id="2932251"/>
    <lineage>
        <taxon>Bacteria</taxon>
        <taxon>Pseudomonadati</taxon>
        <taxon>Bacteroidota</taxon>
        <taxon>Cytophagia</taxon>
        <taxon>Cytophagales</taxon>
        <taxon>Hymenobacteraceae</taxon>
        <taxon>Hymenobacter</taxon>
    </lineage>
</organism>
<name>A0A8T9SZU8_9BACT</name>
<sequence>MNFLTESYHRLRLPSPQFWRKLRARALVAAGTLGTATAGLAMLPQDNPLVHIGTYCIAGLTLMLTGAATVASLAVDDAAQLPAEPTNSLPPTTP</sequence>
<keyword evidence="1" id="KW-0472">Membrane</keyword>
<evidence type="ECO:0000313" key="3">
    <source>
        <dbReference type="Proteomes" id="UP000829925"/>
    </source>
</evidence>
<accession>A0A8T9SZU8</accession>
<keyword evidence="1" id="KW-0812">Transmembrane</keyword>
<evidence type="ECO:0000313" key="2">
    <source>
        <dbReference type="EMBL" id="UOR06233.1"/>
    </source>
</evidence>
<gene>
    <name evidence="2" type="ORF">MUN82_03855</name>
</gene>
<feature type="transmembrane region" description="Helical" evidence="1">
    <location>
        <begin position="49"/>
        <end position="75"/>
    </location>
</feature>
<evidence type="ECO:0000256" key="1">
    <source>
        <dbReference type="SAM" id="Phobius"/>
    </source>
</evidence>